<dbReference type="NCBIfam" id="NF004513">
    <property type="entry name" value="PRK05854.1"/>
    <property type="match status" value="1"/>
</dbReference>
<keyword evidence="1" id="KW-0560">Oxidoreductase</keyword>
<dbReference type="Proteomes" id="UP000199251">
    <property type="component" value="Unassembled WGS sequence"/>
</dbReference>
<dbReference type="GO" id="GO:0016491">
    <property type="term" value="F:oxidoreductase activity"/>
    <property type="evidence" value="ECO:0007669"/>
    <property type="project" value="UniProtKB-KW"/>
</dbReference>
<accession>A0A0E4GVA3</accession>
<reference evidence="3 4" key="1">
    <citation type="submission" date="2015-03" db="EMBL/GenBank/DDBJ databases">
        <authorList>
            <person name="Urmite Genomes"/>
        </authorList>
    </citation>
    <scope>NUCLEOTIDE SEQUENCE [LARGE SCALE GENOMIC DNA]</scope>
    <source>
        <strain evidence="3 4">CSUR P1491</strain>
    </source>
</reference>
<dbReference type="Gene3D" id="3.40.50.720">
    <property type="entry name" value="NAD(P)-binding Rossmann-like Domain"/>
    <property type="match status" value="1"/>
</dbReference>
<evidence type="ECO:0000313" key="4">
    <source>
        <dbReference type="Proteomes" id="UP000199251"/>
    </source>
</evidence>
<dbReference type="PRINTS" id="PR00080">
    <property type="entry name" value="SDRFAMILY"/>
</dbReference>
<dbReference type="STRING" id="141349.BN1232_00888"/>
<dbReference type="PANTHER" id="PTHR43157">
    <property type="entry name" value="PHOSPHATIDYLINOSITOL-GLYCAN BIOSYNTHESIS CLASS F PROTEIN-RELATED"/>
    <property type="match status" value="1"/>
</dbReference>
<dbReference type="EMBL" id="CTEE01000001">
    <property type="protein sequence ID" value="CQD05301.1"/>
    <property type="molecule type" value="Genomic_DNA"/>
</dbReference>
<name>A0A0E4GVA3_MYCLN</name>
<dbReference type="AlphaFoldDB" id="A0A0E4GVA3"/>
<dbReference type="PRINTS" id="PR00081">
    <property type="entry name" value="GDHRDH"/>
</dbReference>
<proteinExistence type="inferred from homology"/>
<organism evidence="3 4">
    <name type="scientific">Mycobacterium lentiflavum</name>
    <dbReference type="NCBI Taxonomy" id="141349"/>
    <lineage>
        <taxon>Bacteria</taxon>
        <taxon>Bacillati</taxon>
        <taxon>Actinomycetota</taxon>
        <taxon>Actinomycetes</taxon>
        <taxon>Mycobacteriales</taxon>
        <taxon>Mycobacteriaceae</taxon>
        <taxon>Mycobacterium</taxon>
        <taxon>Mycobacterium simiae complex</taxon>
    </lineage>
</organism>
<evidence type="ECO:0000256" key="1">
    <source>
        <dbReference type="ARBA" id="ARBA00023002"/>
    </source>
</evidence>
<dbReference type="Pfam" id="PF00106">
    <property type="entry name" value="adh_short"/>
    <property type="match status" value="1"/>
</dbReference>
<dbReference type="FunFam" id="3.40.50.720:FF:000399">
    <property type="entry name" value="Probable oxidoreductase"/>
    <property type="match status" value="1"/>
</dbReference>
<dbReference type="SUPFAM" id="SSF51735">
    <property type="entry name" value="NAD(P)-binding Rossmann-fold domains"/>
    <property type="match status" value="1"/>
</dbReference>
<evidence type="ECO:0000313" key="3">
    <source>
        <dbReference type="EMBL" id="CQD05301.1"/>
    </source>
</evidence>
<dbReference type="InterPro" id="IPR036291">
    <property type="entry name" value="NAD(P)-bd_dom_sf"/>
</dbReference>
<protein>
    <submittedName>
        <fullName evidence="3">Short chain dehydrogenase</fullName>
    </submittedName>
</protein>
<gene>
    <name evidence="3" type="ORF">BN1232_00888</name>
</gene>
<dbReference type="InterPro" id="IPR002347">
    <property type="entry name" value="SDR_fam"/>
</dbReference>
<sequence>MAKWTAADIPDQKGRVVVVTGANTGLGYETAAALAERGAHVVLAVRNLDKGKDAAARIAAKSPGADVALQELDLTSLDSVRTAAGQLKSDYDRIDLLINNAGVMYTPKETTKDGFEMQFGTNHLGHFALTGLLLERLLPVPGSRVVTVSSMGHRILADIHFDDLQWERSYNRVAAYGQAKLANLLFTYELQRKLAPHGTTIAAAAHPGGSNTELGRYTPAAFRPLVNVFFSVIAQDAAMGALPTLRAATDPGVLGGQYYGPDGFAETRGYPKLVSSSAKSHDVDVQRRLWSVSEELTGVVYPSD</sequence>
<evidence type="ECO:0000256" key="2">
    <source>
        <dbReference type="RuleBase" id="RU000363"/>
    </source>
</evidence>
<dbReference type="OrthoDB" id="4449798at2"/>
<dbReference type="CDD" id="cd05327">
    <property type="entry name" value="retinol-DH_like_SDR_c_like"/>
    <property type="match status" value="1"/>
</dbReference>
<dbReference type="NCBIfam" id="NF004846">
    <property type="entry name" value="PRK06197.1"/>
    <property type="match status" value="1"/>
</dbReference>
<dbReference type="PANTHER" id="PTHR43157:SF31">
    <property type="entry name" value="PHOSPHATIDYLINOSITOL-GLYCAN BIOSYNTHESIS CLASS F PROTEIN"/>
    <property type="match status" value="1"/>
</dbReference>
<dbReference type="RefSeq" id="WP_090599592.1">
    <property type="nucleotide sequence ID" value="NZ_CTEE01000001.1"/>
</dbReference>
<comment type="similarity">
    <text evidence="2">Belongs to the short-chain dehydrogenases/reductases (SDR) family.</text>
</comment>